<protein>
    <recommendedName>
        <fullName evidence="3">RNA-directed DNA polymerase, eukaryota, reverse transcriptase zinc-binding domain protein</fullName>
    </recommendedName>
</protein>
<accession>A0ABQ4YQT0</accession>
<evidence type="ECO:0008006" key="3">
    <source>
        <dbReference type="Google" id="ProtNLM"/>
    </source>
</evidence>
<proteinExistence type="predicted"/>
<gene>
    <name evidence="1" type="ORF">Tco_0729936</name>
</gene>
<comment type="caution">
    <text evidence="1">The sequence shown here is derived from an EMBL/GenBank/DDBJ whole genome shotgun (WGS) entry which is preliminary data.</text>
</comment>
<dbReference type="PANTHER" id="PTHR33116:SF78">
    <property type="entry name" value="OS12G0587133 PROTEIN"/>
    <property type="match status" value="1"/>
</dbReference>
<dbReference type="PANTHER" id="PTHR33116">
    <property type="entry name" value="REVERSE TRANSCRIPTASE ZINC-BINDING DOMAIN-CONTAINING PROTEIN-RELATED-RELATED"/>
    <property type="match status" value="1"/>
</dbReference>
<organism evidence="1 2">
    <name type="scientific">Tanacetum coccineum</name>
    <dbReference type="NCBI Taxonomy" id="301880"/>
    <lineage>
        <taxon>Eukaryota</taxon>
        <taxon>Viridiplantae</taxon>
        <taxon>Streptophyta</taxon>
        <taxon>Embryophyta</taxon>
        <taxon>Tracheophyta</taxon>
        <taxon>Spermatophyta</taxon>
        <taxon>Magnoliopsida</taxon>
        <taxon>eudicotyledons</taxon>
        <taxon>Gunneridae</taxon>
        <taxon>Pentapetalae</taxon>
        <taxon>asterids</taxon>
        <taxon>campanulids</taxon>
        <taxon>Asterales</taxon>
        <taxon>Asteraceae</taxon>
        <taxon>Asteroideae</taxon>
        <taxon>Anthemideae</taxon>
        <taxon>Anthemidinae</taxon>
        <taxon>Tanacetum</taxon>
    </lineage>
</organism>
<reference evidence="1" key="2">
    <citation type="submission" date="2022-01" db="EMBL/GenBank/DDBJ databases">
        <authorList>
            <person name="Yamashiro T."/>
            <person name="Shiraishi A."/>
            <person name="Satake H."/>
            <person name="Nakayama K."/>
        </authorList>
    </citation>
    <scope>NUCLEOTIDE SEQUENCE</scope>
</reference>
<sequence>MSIYKVPKAVLCVMESIRRNFFNGIREGERKIAWVKWSKVLAPKSQGGLGVSSYYALNRGLLAKWIWRFISRDNSLWYRVIHAIHGPSMDDISVTYPSLWKSIIREMDTLKHQGMDFISHCKLRVGNGTSTRFWKDMWLGNSRLCMEYPRLFALENDKECKVATKLHGPFESSFRRNVRGGIESSQLSHILGDLVSCGFIQCWRIAWGLGI</sequence>
<keyword evidence="2" id="KW-1185">Reference proteome</keyword>
<evidence type="ECO:0000313" key="2">
    <source>
        <dbReference type="Proteomes" id="UP001151760"/>
    </source>
</evidence>
<reference evidence="1" key="1">
    <citation type="journal article" date="2022" name="Int. J. Mol. Sci.">
        <title>Draft Genome of Tanacetum Coccineum: Genomic Comparison of Closely Related Tanacetum-Family Plants.</title>
        <authorList>
            <person name="Yamashiro T."/>
            <person name="Shiraishi A."/>
            <person name="Nakayama K."/>
            <person name="Satake H."/>
        </authorList>
    </citation>
    <scope>NUCLEOTIDE SEQUENCE</scope>
</reference>
<evidence type="ECO:0000313" key="1">
    <source>
        <dbReference type="EMBL" id="GJS80055.1"/>
    </source>
</evidence>
<name>A0ABQ4YQT0_9ASTR</name>
<dbReference type="EMBL" id="BQNB010010643">
    <property type="protein sequence ID" value="GJS80055.1"/>
    <property type="molecule type" value="Genomic_DNA"/>
</dbReference>
<dbReference type="Proteomes" id="UP001151760">
    <property type="component" value="Unassembled WGS sequence"/>
</dbReference>